<reference evidence="1" key="1">
    <citation type="submission" date="2014-09" db="EMBL/GenBank/DDBJ databases">
        <authorList>
            <person name="Magalhaes I.L.F."/>
            <person name="Oliveira U."/>
            <person name="Santos F.R."/>
            <person name="Vidigal T.H.D.A."/>
            <person name="Brescovit A.D."/>
            <person name="Santos A.J."/>
        </authorList>
    </citation>
    <scope>NUCLEOTIDE SEQUENCE</scope>
    <source>
        <tissue evidence="1">Shoot tissue taken approximately 20 cm above the soil surface</tissue>
    </source>
</reference>
<name>A0A0A9HWQ1_ARUDO</name>
<dbReference type="AlphaFoldDB" id="A0A0A9HWQ1"/>
<protein>
    <submittedName>
        <fullName evidence="1">Uncharacterized protein</fullName>
    </submittedName>
</protein>
<reference evidence="1" key="2">
    <citation type="journal article" date="2015" name="Data Brief">
        <title>Shoot transcriptome of the giant reed, Arundo donax.</title>
        <authorList>
            <person name="Barrero R.A."/>
            <person name="Guerrero F.D."/>
            <person name="Moolhuijzen P."/>
            <person name="Goolsby J.A."/>
            <person name="Tidwell J."/>
            <person name="Bellgard S.E."/>
            <person name="Bellgard M.I."/>
        </authorList>
    </citation>
    <scope>NUCLEOTIDE SEQUENCE</scope>
    <source>
        <tissue evidence="1">Shoot tissue taken approximately 20 cm above the soil surface</tissue>
    </source>
</reference>
<evidence type="ECO:0000313" key="1">
    <source>
        <dbReference type="EMBL" id="JAE39321.1"/>
    </source>
</evidence>
<sequence length="66" mass="7439">MNSAAPHLSIQINFYSLHNASGHELFKVTFCDLLHACSVPLANKTFSYPPSHQRSPLDHMICRENT</sequence>
<organism evidence="1">
    <name type="scientific">Arundo donax</name>
    <name type="common">Giant reed</name>
    <name type="synonym">Donax arundinaceus</name>
    <dbReference type="NCBI Taxonomy" id="35708"/>
    <lineage>
        <taxon>Eukaryota</taxon>
        <taxon>Viridiplantae</taxon>
        <taxon>Streptophyta</taxon>
        <taxon>Embryophyta</taxon>
        <taxon>Tracheophyta</taxon>
        <taxon>Spermatophyta</taxon>
        <taxon>Magnoliopsida</taxon>
        <taxon>Liliopsida</taxon>
        <taxon>Poales</taxon>
        <taxon>Poaceae</taxon>
        <taxon>PACMAD clade</taxon>
        <taxon>Arundinoideae</taxon>
        <taxon>Arundineae</taxon>
        <taxon>Arundo</taxon>
    </lineage>
</organism>
<dbReference type="EMBL" id="GBRH01158575">
    <property type="protein sequence ID" value="JAE39321.1"/>
    <property type="molecule type" value="Transcribed_RNA"/>
</dbReference>
<accession>A0A0A9HWQ1</accession>
<proteinExistence type="predicted"/>